<feature type="domain" description="PSP1 C-terminal" evidence="2">
    <location>
        <begin position="59"/>
        <end position="144"/>
    </location>
</feature>
<feature type="compositionally biased region" description="Low complexity" evidence="1">
    <location>
        <begin position="399"/>
        <end position="418"/>
    </location>
</feature>
<dbReference type="PANTHER" id="PTHR43830:SF3">
    <property type="entry name" value="PROTEIN PSP1"/>
    <property type="match status" value="1"/>
</dbReference>
<accession>A0A9D1PUI7</accession>
<feature type="compositionally biased region" description="Basic and acidic residues" evidence="1">
    <location>
        <begin position="367"/>
        <end position="379"/>
    </location>
</feature>
<feature type="compositionally biased region" description="Low complexity" evidence="1">
    <location>
        <begin position="353"/>
        <end position="366"/>
    </location>
</feature>
<feature type="compositionally biased region" description="Polar residues" evidence="1">
    <location>
        <begin position="428"/>
        <end position="439"/>
    </location>
</feature>
<organism evidence="3 4">
    <name type="scientific">Candidatus Desulfovibrio intestinipullorum</name>
    <dbReference type="NCBI Taxonomy" id="2838536"/>
    <lineage>
        <taxon>Bacteria</taxon>
        <taxon>Pseudomonadati</taxon>
        <taxon>Thermodesulfobacteriota</taxon>
        <taxon>Desulfovibrionia</taxon>
        <taxon>Desulfovibrionales</taxon>
        <taxon>Desulfovibrionaceae</taxon>
        <taxon>Desulfovibrio</taxon>
    </lineage>
</organism>
<evidence type="ECO:0000313" key="3">
    <source>
        <dbReference type="EMBL" id="HIV99844.1"/>
    </source>
</evidence>
<dbReference type="EMBL" id="DXHV01000017">
    <property type="protein sequence ID" value="HIV99844.1"/>
    <property type="molecule type" value="Genomic_DNA"/>
</dbReference>
<feature type="compositionally biased region" description="Basic and acidic residues" evidence="1">
    <location>
        <begin position="447"/>
        <end position="476"/>
    </location>
</feature>
<dbReference type="NCBIfam" id="NF041131">
    <property type="entry name" value="RicT_YaaT_fam"/>
    <property type="match status" value="1"/>
</dbReference>
<dbReference type="PROSITE" id="PS51411">
    <property type="entry name" value="PSP1_C"/>
    <property type="match status" value="1"/>
</dbReference>
<gene>
    <name evidence="3" type="ORF">H9894_01435</name>
</gene>
<sequence>MPIYELSYHKLAQKSFFFSSEPLRVNDRVVVALEQGQVLARVVSGPHEDRGTSGEEPVPSVLRQAGPEELAQEESNREFAGQAARFWKQCVQNRGLEMKLVDVEVFLDRSKLIFYFTALSRIDFRELVKDLVHEYRVRIEFRQIGVRHETQMIGAVGNCGMVCCCRRYLHQFAPVTIRMAKEQDLFLNPAKVSGICGRLLCCLAYEQESYEKFHNESPRPGKRYQTRNGPLKVIRTNMFHNSVTCLSETSEELRFSMEEWNALEPRRMEGQARDAEQGNCPADEGAESMGDEAPGQQRPHGRQRSRAAGPQSRQGQGGRGDKPARQTFVTGRVSFRQQGHAPQETWKKAAGLAMAQGSRSAQQAQQRHVDRYDQPRHPDQPVMRTRVRDLGAEGGPGFQGSPQGSSQGPQSQKPGRSGKAQRPRHRSQGGSDPQGSTQDPGAGQRPGRPDLRTDLRSDALETSRDMSRDAPKDEGS</sequence>
<protein>
    <recommendedName>
        <fullName evidence="2">PSP1 C-terminal domain-containing protein</fullName>
    </recommendedName>
</protein>
<reference evidence="3" key="1">
    <citation type="journal article" date="2021" name="PeerJ">
        <title>Extensive microbial diversity within the chicken gut microbiome revealed by metagenomics and culture.</title>
        <authorList>
            <person name="Gilroy R."/>
            <person name="Ravi A."/>
            <person name="Getino M."/>
            <person name="Pursley I."/>
            <person name="Horton D.L."/>
            <person name="Alikhan N.F."/>
            <person name="Baker D."/>
            <person name="Gharbi K."/>
            <person name="Hall N."/>
            <person name="Watson M."/>
            <person name="Adriaenssens E.M."/>
            <person name="Foster-Nyarko E."/>
            <person name="Jarju S."/>
            <person name="Secka A."/>
            <person name="Antonio M."/>
            <person name="Oren A."/>
            <person name="Chaudhuri R.R."/>
            <person name="La Ragione R."/>
            <person name="Hildebrand F."/>
            <person name="Pallen M.J."/>
        </authorList>
    </citation>
    <scope>NUCLEOTIDE SEQUENCE</scope>
    <source>
        <strain evidence="3">ChiHecec2B26-446</strain>
    </source>
</reference>
<feature type="compositionally biased region" description="Basic and acidic residues" evidence="1">
    <location>
        <begin position="266"/>
        <end position="276"/>
    </location>
</feature>
<dbReference type="GO" id="GO:0005737">
    <property type="term" value="C:cytoplasm"/>
    <property type="evidence" value="ECO:0007669"/>
    <property type="project" value="TreeGrafter"/>
</dbReference>
<reference evidence="3" key="2">
    <citation type="submission" date="2021-04" db="EMBL/GenBank/DDBJ databases">
        <authorList>
            <person name="Gilroy R."/>
        </authorList>
    </citation>
    <scope>NUCLEOTIDE SEQUENCE</scope>
    <source>
        <strain evidence="3">ChiHecec2B26-446</strain>
    </source>
</reference>
<feature type="region of interest" description="Disordered" evidence="1">
    <location>
        <begin position="266"/>
        <end position="476"/>
    </location>
</feature>
<name>A0A9D1PUI7_9BACT</name>
<evidence type="ECO:0000259" key="2">
    <source>
        <dbReference type="PROSITE" id="PS51411"/>
    </source>
</evidence>
<evidence type="ECO:0000256" key="1">
    <source>
        <dbReference type="SAM" id="MobiDB-lite"/>
    </source>
</evidence>
<evidence type="ECO:0000313" key="4">
    <source>
        <dbReference type="Proteomes" id="UP000886752"/>
    </source>
</evidence>
<dbReference type="Pfam" id="PF04468">
    <property type="entry name" value="PSP1"/>
    <property type="match status" value="1"/>
</dbReference>
<dbReference type="InterPro" id="IPR007557">
    <property type="entry name" value="PSP1_C"/>
</dbReference>
<dbReference type="InterPro" id="IPR047767">
    <property type="entry name" value="PSP1-like"/>
</dbReference>
<proteinExistence type="predicted"/>
<dbReference type="Proteomes" id="UP000886752">
    <property type="component" value="Unassembled WGS sequence"/>
</dbReference>
<dbReference type="AlphaFoldDB" id="A0A9D1PUI7"/>
<comment type="caution">
    <text evidence="3">The sequence shown here is derived from an EMBL/GenBank/DDBJ whole genome shotgun (WGS) entry which is preliminary data.</text>
</comment>
<dbReference type="PANTHER" id="PTHR43830">
    <property type="entry name" value="PROTEIN PSP1"/>
    <property type="match status" value="1"/>
</dbReference>